<dbReference type="PANTHER" id="PTHR43133">
    <property type="entry name" value="RNA POLYMERASE ECF-TYPE SIGMA FACTO"/>
    <property type="match status" value="1"/>
</dbReference>
<dbReference type="InterPro" id="IPR036388">
    <property type="entry name" value="WH-like_DNA-bd_sf"/>
</dbReference>
<evidence type="ECO:0000259" key="7">
    <source>
        <dbReference type="Pfam" id="PF08281"/>
    </source>
</evidence>
<name>A0ABW4WYQ7_9BACT</name>
<gene>
    <name evidence="8" type="primary">sigZ</name>
    <name evidence="8" type="ORF">ACFSKU_10645</name>
</gene>
<dbReference type="SUPFAM" id="SSF88946">
    <property type="entry name" value="Sigma2 domain of RNA polymerase sigma factors"/>
    <property type="match status" value="1"/>
</dbReference>
<dbReference type="InterPro" id="IPR007627">
    <property type="entry name" value="RNA_pol_sigma70_r2"/>
</dbReference>
<keyword evidence="4" id="KW-0804">Transcription</keyword>
<dbReference type="InterPro" id="IPR014284">
    <property type="entry name" value="RNA_pol_sigma-70_dom"/>
</dbReference>
<reference evidence="9" key="1">
    <citation type="journal article" date="2019" name="Int. J. Syst. Evol. Microbiol.">
        <title>The Global Catalogue of Microorganisms (GCM) 10K type strain sequencing project: providing services to taxonomists for standard genome sequencing and annotation.</title>
        <authorList>
            <consortium name="The Broad Institute Genomics Platform"/>
            <consortium name="The Broad Institute Genome Sequencing Center for Infectious Disease"/>
            <person name="Wu L."/>
            <person name="Ma J."/>
        </authorList>
    </citation>
    <scope>NUCLEOTIDE SEQUENCE [LARGE SCALE GENOMIC DNA]</scope>
    <source>
        <strain evidence="9">JCM 16545</strain>
    </source>
</reference>
<dbReference type="CDD" id="cd06171">
    <property type="entry name" value="Sigma70_r4"/>
    <property type="match status" value="1"/>
</dbReference>
<dbReference type="NCBIfam" id="TIGR02959">
    <property type="entry name" value="SigZ"/>
    <property type="match status" value="1"/>
</dbReference>
<dbReference type="Gene3D" id="1.10.10.10">
    <property type="entry name" value="Winged helix-like DNA-binding domain superfamily/Winged helix DNA-binding domain"/>
    <property type="match status" value="1"/>
</dbReference>
<sequence>MENCCNTPRRTRCEPQNLCTIVAPVFMEYEAQLKAFVLKRVQDKDEANEVLQQLYLKLYKNCEQLQEVHHIKAWLYQITRNAVYDFFREHSRYESIDENYLEKADLPEQPRRDLEELVLPLINLLPAEYAEPLRLSDLEGVSQKEIAERLGMSYSGAKSRVQRGREKLKQLFMECCHLEFSHNGQIVGAQVKAGCKPLGELRESSFNF</sequence>
<dbReference type="InterPro" id="IPR014304">
    <property type="entry name" value="RNA_pol_sigma-Z"/>
</dbReference>
<proteinExistence type="inferred from homology"/>
<dbReference type="InterPro" id="IPR013324">
    <property type="entry name" value="RNA_pol_sigma_r3/r4-like"/>
</dbReference>
<dbReference type="Pfam" id="PF04542">
    <property type="entry name" value="Sigma70_r2"/>
    <property type="match status" value="1"/>
</dbReference>
<dbReference type="EMBL" id="JBHUHV010000029">
    <property type="protein sequence ID" value="MFD2067341.1"/>
    <property type="molecule type" value="Genomic_DNA"/>
</dbReference>
<keyword evidence="2" id="KW-0805">Transcription regulation</keyword>
<dbReference type="SUPFAM" id="SSF88659">
    <property type="entry name" value="Sigma3 and sigma4 domains of RNA polymerase sigma factors"/>
    <property type="match status" value="1"/>
</dbReference>
<dbReference type="NCBIfam" id="TIGR02937">
    <property type="entry name" value="sigma70-ECF"/>
    <property type="match status" value="1"/>
</dbReference>
<dbReference type="PANTHER" id="PTHR43133:SF62">
    <property type="entry name" value="RNA POLYMERASE SIGMA FACTOR SIGZ"/>
    <property type="match status" value="1"/>
</dbReference>
<dbReference type="Gene3D" id="1.10.1740.10">
    <property type="match status" value="1"/>
</dbReference>
<comment type="similarity">
    <text evidence="1">Belongs to the sigma-70 factor family. ECF subfamily.</text>
</comment>
<comment type="caution">
    <text evidence="8">The sequence shown here is derived from an EMBL/GenBank/DDBJ whole genome shotgun (WGS) entry which is preliminary data.</text>
</comment>
<dbReference type="InterPro" id="IPR013325">
    <property type="entry name" value="RNA_pol_sigma_r2"/>
</dbReference>
<evidence type="ECO:0000313" key="9">
    <source>
        <dbReference type="Proteomes" id="UP001597369"/>
    </source>
</evidence>
<evidence type="ECO:0000256" key="3">
    <source>
        <dbReference type="ARBA" id="ARBA00023082"/>
    </source>
</evidence>
<dbReference type="InterPro" id="IPR039425">
    <property type="entry name" value="RNA_pol_sigma-70-like"/>
</dbReference>
<feature type="domain" description="RNA polymerase sigma factor 70 region 4 type 2" evidence="7">
    <location>
        <begin position="121"/>
        <end position="168"/>
    </location>
</feature>
<evidence type="ECO:0000256" key="2">
    <source>
        <dbReference type="ARBA" id="ARBA00023015"/>
    </source>
</evidence>
<keyword evidence="9" id="KW-1185">Reference proteome</keyword>
<feature type="domain" description="RNA polymerase sigma-70 region 2" evidence="6">
    <location>
        <begin position="26"/>
        <end position="92"/>
    </location>
</feature>
<accession>A0ABW4WYQ7</accession>
<evidence type="ECO:0000256" key="5">
    <source>
        <dbReference type="NCBIfam" id="TIGR02959"/>
    </source>
</evidence>
<evidence type="ECO:0000256" key="1">
    <source>
        <dbReference type="ARBA" id="ARBA00010641"/>
    </source>
</evidence>
<dbReference type="RefSeq" id="WP_229960762.1">
    <property type="nucleotide sequence ID" value="NZ_JAJJWI010000009.1"/>
</dbReference>
<organism evidence="8 9">
    <name type="scientific">Pontibacter silvestris</name>
    <dbReference type="NCBI Taxonomy" id="2305183"/>
    <lineage>
        <taxon>Bacteria</taxon>
        <taxon>Pseudomonadati</taxon>
        <taxon>Bacteroidota</taxon>
        <taxon>Cytophagia</taxon>
        <taxon>Cytophagales</taxon>
        <taxon>Hymenobacteraceae</taxon>
        <taxon>Pontibacter</taxon>
    </lineage>
</organism>
<evidence type="ECO:0000256" key="4">
    <source>
        <dbReference type="ARBA" id="ARBA00023163"/>
    </source>
</evidence>
<dbReference type="Proteomes" id="UP001597369">
    <property type="component" value="Unassembled WGS sequence"/>
</dbReference>
<evidence type="ECO:0000259" key="6">
    <source>
        <dbReference type="Pfam" id="PF04542"/>
    </source>
</evidence>
<keyword evidence="3" id="KW-0731">Sigma factor</keyword>
<dbReference type="Pfam" id="PF08281">
    <property type="entry name" value="Sigma70_r4_2"/>
    <property type="match status" value="1"/>
</dbReference>
<dbReference type="InterPro" id="IPR013249">
    <property type="entry name" value="RNA_pol_sigma70_r4_t2"/>
</dbReference>
<protein>
    <recommendedName>
        <fullName evidence="5">RNA polymerase sigma factor SigZ</fullName>
    </recommendedName>
</protein>
<evidence type="ECO:0000313" key="8">
    <source>
        <dbReference type="EMBL" id="MFD2067341.1"/>
    </source>
</evidence>